<evidence type="ECO:0000259" key="13">
    <source>
        <dbReference type="Pfam" id="PF12849"/>
    </source>
</evidence>
<keyword evidence="10 12" id="KW-0564">Palmitate</keyword>
<dbReference type="eggNOG" id="COG0226">
    <property type="taxonomic scope" value="Bacteria"/>
</dbReference>
<dbReference type="GO" id="GO:0006817">
    <property type="term" value="P:phosphate ion transport"/>
    <property type="evidence" value="ECO:0007669"/>
    <property type="project" value="UniProtKB-UniRule"/>
</dbReference>
<dbReference type="KEGG" id="clt:CM240_1940"/>
<feature type="signal peptide" evidence="12">
    <location>
        <begin position="1"/>
        <end position="22"/>
    </location>
</feature>
<feature type="chain" id="PRO_5039744952" description="Phosphate-binding protein" evidence="12">
    <location>
        <begin position="23"/>
        <end position="288"/>
    </location>
</feature>
<keyword evidence="9" id="KW-0472">Membrane</keyword>
<keyword evidence="5 12" id="KW-0813">Transport</keyword>
<evidence type="ECO:0000256" key="8">
    <source>
        <dbReference type="ARBA" id="ARBA00022729"/>
    </source>
</evidence>
<dbReference type="PROSITE" id="PS51257">
    <property type="entry name" value="PROKAR_LIPOPROTEIN"/>
    <property type="match status" value="1"/>
</dbReference>
<dbReference type="NCBIfam" id="TIGR02136">
    <property type="entry name" value="ptsS_2"/>
    <property type="match status" value="1"/>
</dbReference>
<evidence type="ECO:0000256" key="3">
    <source>
        <dbReference type="ARBA" id="ARBA00008725"/>
    </source>
</evidence>
<keyword evidence="6 12" id="KW-1003">Cell membrane</keyword>
<evidence type="ECO:0000256" key="11">
    <source>
        <dbReference type="ARBA" id="ARBA00023288"/>
    </source>
</evidence>
<dbReference type="PANTHER" id="PTHR30570:SF4">
    <property type="entry name" value="PHOSPHATE-BINDING PROTEIN PSTS 1"/>
    <property type="match status" value="1"/>
</dbReference>
<dbReference type="OrthoDB" id="9790048at2"/>
<dbReference type="GO" id="GO:0042301">
    <property type="term" value="F:phosphate ion binding"/>
    <property type="evidence" value="ECO:0007669"/>
    <property type="project" value="UniProtKB-UniRule"/>
</dbReference>
<keyword evidence="8 12" id="KW-0732">Signal</keyword>
<dbReference type="InterPro" id="IPR050811">
    <property type="entry name" value="Phosphate_ABC_transporter"/>
</dbReference>
<evidence type="ECO:0000256" key="9">
    <source>
        <dbReference type="ARBA" id="ARBA00023136"/>
    </source>
</evidence>
<comment type="similarity">
    <text evidence="3 12">Belongs to the PstS family.</text>
</comment>
<dbReference type="RefSeq" id="WP_044038777.1">
    <property type="nucleotide sequence ID" value="NZ_HG917868.1"/>
</dbReference>
<evidence type="ECO:0000313" key="15">
    <source>
        <dbReference type="Proteomes" id="UP000019426"/>
    </source>
</evidence>
<comment type="function">
    <text evidence="1">Part of the ABC transporter complex PstSACB involved in phosphate import.</text>
</comment>
<evidence type="ECO:0000256" key="4">
    <source>
        <dbReference type="ARBA" id="ARBA00011529"/>
    </source>
</evidence>
<evidence type="ECO:0000256" key="7">
    <source>
        <dbReference type="ARBA" id="ARBA00022592"/>
    </source>
</evidence>
<dbReference type="EMBL" id="HG917868">
    <property type="protein sequence ID" value="CDM69098.1"/>
    <property type="molecule type" value="Genomic_DNA"/>
</dbReference>
<name>W6RXE4_9CLOT</name>
<evidence type="ECO:0000313" key="14">
    <source>
        <dbReference type="EMBL" id="CDM69098.1"/>
    </source>
</evidence>
<gene>
    <name evidence="14" type="ORF">CM240_1940</name>
</gene>
<proteinExistence type="inferred from homology"/>
<feature type="domain" description="PBP" evidence="13">
    <location>
        <begin position="32"/>
        <end position="271"/>
    </location>
</feature>
<dbReference type="Proteomes" id="UP000019426">
    <property type="component" value="Chromosome M2/40_rep1"/>
</dbReference>
<dbReference type="PANTHER" id="PTHR30570">
    <property type="entry name" value="PERIPLASMIC PHOSPHATE BINDING COMPONENT OF PHOSPHATE ABC TRANSPORTER"/>
    <property type="match status" value="1"/>
</dbReference>
<organism evidence="14 15">
    <name type="scientific">Clostridium bornimense</name>
    <dbReference type="NCBI Taxonomy" id="1216932"/>
    <lineage>
        <taxon>Bacteria</taxon>
        <taxon>Bacillati</taxon>
        <taxon>Bacillota</taxon>
        <taxon>Clostridia</taxon>
        <taxon>Eubacteriales</taxon>
        <taxon>Clostridiaceae</taxon>
        <taxon>Clostridium</taxon>
    </lineage>
</organism>
<accession>W6RXE4</accession>
<dbReference type="PATRIC" id="fig|1216932.3.peg.1939"/>
<evidence type="ECO:0000256" key="5">
    <source>
        <dbReference type="ARBA" id="ARBA00022448"/>
    </source>
</evidence>
<dbReference type="Pfam" id="PF12849">
    <property type="entry name" value="PBP_like_2"/>
    <property type="match status" value="1"/>
</dbReference>
<dbReference type="InterPro" id="IPR024370">
    <property type="entry name" value="PBP_domain"/>
</dbReference>
<evidence type="ECO:0000256" key="6">
    <source>
        <dbReference type="ARBA" id="ARBA00022475"/>
    </source>
</evidence>
<sequence length="288" mass="30445">MRKTLLKIVVSALTVTMLGAFVGCGGGSDQSADGDTISGSIIAGGSTALEPLVKKTKEGFEEKYPDAIVDVQGGGSGKGISGVQEGTFQIGNSDVPVADKVTDEAVLKELVETKVCGIGFAMVANTDVKVDSLTVDQIIDIFTGKITNWKEVGGNDKEITVIARPTSSGTRAAFKNTILGDAEEKKDFQTEESSGAVSSKVQSTPGSISYLALSYVGDGKDLNVLKINDVEANTENIANGSYPFWSYEYMVTKGEPTGTTKAFIDYLMSDENKSVVEEEGYIPMSELK</sequence>
<dbReference type="Gene3D" id="3.40.190.10">
    <property type="entry name" value="Periplasmic binding protein-like II"/>
    <property type="match status" value="2"/>
</dbReference>
<evidence type="ECO:0000256" key="12">
    <source>
        <dbReference type="RuleBase" id="RU367119"/>
    </source>
</evidence>
<evidence type="ECO:0000256" key="2">
    <source>
        <dbReference type="ARBA" id="ARBA00004193"/>
    </source>
</evidence>
<dbReference type="InterPro" id="IPR011862">
    <property type="entry name" value="Phos-bd"/>
</dbReference>
<comment type="subunit">
    <text evidence="4 12">The complex is composed of two ATP-binding proteins (PstB), two transmembrane proteins (PstC and PstA) and a solute-binding protein (PstS).</text>
</comment>
<dbReference type="AlphaFoldDB" id="W6RXE4"/>
<evidence type="ECO:0000256" key="1">
    <source>
        <dbReference type="ARBA" id="ARBA00002841"/>
    </source>
</evidence>
<protein>
    <recommendedName>
        <fullName evidence="12">Phosphate-binding protein</fullName>
    </recommendedName>
</protein>
<dbReference type="SUPFAM" id="SSF53850">
    <property type="entry name" value="Periplasmic binding protein-like II"/>
    <property type="match status" value="1"/>
</dbReference>
<dbReference type="GO" id="GO:0005886">
    <property type="term" value="C:plasma membrane"/>
    <property type="evidence" value="ECO:0007669"/>
    <property type="project" value="UniProtKB-SubCell"/>
</dbReference>
<keyword evidence="11 12" id="KW-0449">Lipoprotein</keyword>
<dbReference type="CDD" id="cd13653">
    <property type="entry name" value="PBP2_phosphate_like_1"/>
    <property type="match status" value="1"/>
</dbReference>
<comment type="subcellular location">
    <subcellularLocation>
        <location evidence="2 12">Cell membrane</location>
        <topology evidence="2 12">Lipid-anchor</topology>
    </subcellularLocation>
</comment>
<keyword evidence="15" id="KW-1185">Reference proteome</keyword>
<comment type="function">
    <text evidence="12">Involved in the system for phosphate transport across the cytoplasmic membrane.</text>
</comment>
<dbReference type="HOGENOM" id="CLU_026228_5_0_9"/>
<dbReference type="STRING" id="1216932.CM240_1940"/>
<evidence type="ECO:0000256" key="10">
    <source>
        <dbReference type="ARBA" id="ARBA00023139"/>
    </source>
</evidence>
<keyword evidence="7 12" id="KW-0592">Phosphate transport</keyword>
<reference evidence="14 15" key="1">
    <citation type="submission" date="2013-11" db="EMBL/GenBank/DDBJ databases">
        <title>Complete genome sequence of Clostridum sp. M2/40.</title>
        <authorList>
            <person name="Wibberg D."/>
            <person name="Puehler A."/>
            <person name="Schlueter A."/>
        </authorList>
    </citation>
    <scope>NUCLEOTIDE SEQUENCE [LARGE SCALE GENOMIC DNA]</scope>
    <source>
        <strain evidence="15">M2/40</strain>
    </source>
</reference>